<feature type="region of interest" description="Disordered" evidence="1">
    <location>
        <begin position="512"/>
        <end position="574"/>
    </location>
</feature>
<feature type="compositionally biased region" description="Low complexity" evidence="1">
    <location>
        <begin position="192"/>
        <end position="203"/>
    </location>
</feature>
<feature type="compositionally biased region" description="Polar residues" evidence="1">
    <location>
        <begin position="563"/>
        <end position="574"/>
    </location>
</feature>
<feature type="region of interest" description="Disordered" evidence="1">
    <location>
        <begin position="89"/>
        <end position="136"/>
    </location>
</feature>
<feature type="region of interest" description="Disordered" evidence="1">
    <location>
        <begin position="1"/>
        <end position="61"/>
    </location>
</feature>
<evidence type="ECO:0000313" key="3">
    <source>
        <dbReference type="Proteomes" id="UP000724874"/>
    </source>
</evidence>
<proteinExistence type="predicted"/>
<sequence>MSTQPTEAQPRAHNSVPPKAATTAVQMRSEKNTMPKVPPPILTPANHKTQQKKVSRRSSKPIINWFQRKLAGSGKAKRTENVPLRAAELGVARSSNSSRRITSSPLPVPSSHHSKQQSRPDGSSLARRKTRSISLHDDEVRGDLNIYAEDEISLDQSSLNRDSIWSPTSALEADDDASVRPLPPSSPPSPSPSRSSSSYLSDPRTFRSMAASTKPTTLLSIDLNGNGMAHIAQAPTPPPTQLNRFAPHVRQSSSLSSAGLLNSGGSITFSALPATQPSSRPNSLRTPGSLGSISLSTQQTTMPMHSVQAPLHTNHHPRNNPRPSSPPLDNASVLTLASSAFAMPNRPGALNYASSAIGDSVSHYGGSITFPDGESASHYTPGEDEREDERLEERDFDASVRALRPRSSRRGSWESEASRWSARVQGTPSLTMDRSLWASNSIRTGKLSAENGETYETADDQTQEQTPCDTEEFDKLESPLEPPLDGLHATAELSSTVKDIGVGCQHLEEDLTSAHAGENYPPPITLSRASTDTVAQPESSSNPEPPLEPSHPSNTEAEDAGTKLSQPVVSEISV</sequence>
<dbReference type="OrthoDB" id="3269047at2759"/>
<name>A0A9P5NZ04_GYMJU</name>
<feature type="region of interest" description="Disordered" evidence="1">
    <location>
        <begin position="368"/>
        <end position="420"/>
    </location>
</feature>
<feature type="region of interest" description="Disordered" evidence="1">
    <location>
        <begin position="170"/>
        <end position="204"/>
    </location>
</feature>
<feature type="region of interest" description="Disordered" evidence="1">
    <location>
        <begin position="271"/>
        <end position="331"/>
    </location>
</feature>
<feature type="compositionally biased region" description="Basic and acidic residues" evidence="1">
    <location>
        <begin position="388"/>
        <end position="398"/>
    </location>
</feature>
<gene>
    <name evidence="2" type="ORF">CPB84DRAFT_1758439</name>
</gene>
<comment type="caution">
    <text evidence="2">The sequence shown here is derived from an EMBL/GenBank/DDBJ whole genome shotgun (WGS) entry which is preliminary data.</text>
</comment>
<protein>
    <submittedName>
        <fullName evidence="2">Uncharacterized protein</fullName>
    </submittedName>
</protein>
<dbReference type="EMBL" id="JADNYJ010000001">
    <property type="protein sequence ID" value="KAF8914113.1"/>
    <property type="molecule type" value="Genomic_DNA"/>
</dbReference>
<feature type="compositionally biased region" description="Low complexity" evidence="1">
    <location>
        <begin position="93"/>
        <end position="111"/>
    </location>
</feature>
<evidence type="ECO:0000256" key="1">
    <source>
        <dbReference type="SAM" id="MobiDB-lite"/>
    </source>
</evidence>
<feature type="compositionally biased region" description="Pro residues" evidence="1">
    <location>
        <begin position="181"/>
        <end position="191"/>
    </location>
</feature>
<feature type="compositionally biased region" description="Basic residues" evidence="1">
    <location>
        <begin position="49"/>
        <end position="59"/>
    </location>
</feature>
<accession>A0A9P5NZ04</accession>
<evidence type="ECO:0000313" key="2">
    <source>
        <dbReference type="EMBL" id="KAF8914113.1"/>
    </source>
</evidence>
<feature type="compositionally biased region" description="Polar residues" evidence="1">
    <location>
        <begin position="527"/>
        <end position="536"/>
    </location>
</feature>
<feature type="region of interest" description="Disordered" evidence="1">
    <location>
        <begin position="447"/>
        <end position="491"/>
    </location>
</feature>
<dbReference type="AlphaFoldDB" id="A0A9P5NZ04"/>
<organism evidence="2 3">
    <name type="scientific">Gymnopilus junonius</name>
    <name type="common">Spectacular rustgill mushroom</name>
    <name type="synonym">Gymnopilus spectabilis subsp. junonius</name>
    <dbReference type="NCBI Taxonomy" id="109634"/>
    <lineage>
        <taxon>Eukaryota</taxon>
        <taxon>Fungi</taxon>
        <taxon>Dikarya</taxon>
        <taxon>Basidiomycota</taxon>
        <taxon>Agaricomycotina</taxon>
        <taxon>Agaricomycetes</taxon>
        <taxon>Agaricomycetidae</taxon>
        <taxon>Agaricales</taxon>
        <taxon>Agaricineae</taxon>
        <taxon>Hymenogastraceae</taxon>
        <taxon>Gymnopilus</taxon>
    </lineage>
</organism>
<reference evidence="2" key="1">
    <citation type="submission" date="2020-11" db="EMBL/GenBank/DDBJ databases">
        <authorList>
            <consortium name="DOE Joint Genome Institute"/>
            <person name="Ahrendt S."/>
            <person name="Riley R."/>
            <person name="Andreopoulos W."/>
            <person name="LaButti K."/>
            <person name="Pangilinan J."/>
            <person name="Ruiz-duenas F.J."/>
            <person name="Barrasa J.M."/>
            <person name="Sanchez-Garcia M."/>
            <person name="Camarero S."/>
            <person name="Miyauchi S."/>
            <person name="Serrano A."/>
            <person name="Linde D."/>
            <person name="Babiker R."/>
            <person name="Drula E."/>
            <person name="Ayuso-Fernandez I."/>
            <person name="Pacheco R."/>
            <person name="Padilla G."/>
            <person name="Ferreira P."/>
            <person name="Barriuso J."/>
            <person name="Kellner H."/>
            <person name="Castanera R."/>
            <person name="Alfaro M."/>
            <person name="Ramirez L."/>
            <person name="Pisabarro A.G."/>
            <person name="Kuo A."/>
            <person name="Tritt A."/>
            <person name="Lipzen A."/>
            <person name="He G."/>
            <person name="Yan M."/>
            <person name="Ng V."/>
            <person name="Cullen D."/>
            <person name="Martin F."/>
            <person name="Rosso M.-N."/>
            <person name="Henrissat B."/>
            <person name="Hibbett D."/>
            <person name="Martinez A.T."/>
            <person name="Grigoriev I.V."/>
        </authorList>
    </citation>
    <scope>NUCLEOTIDE SEQUENCE</scope>
    <source>
        <strain evidence="2">AH 44721</strain>
    </source>
</reference>
<dbReference type="Proteomes" id="UP000724874">
    <property type="component" value="Unassembled WGS sequence"/>
</dbReference>
<feature type="compositionally biased region" description="Polar residues" evidence="1">
    <location>
        <begin position="271"/>
        <end position="303"/>
    </location>
</feature>
<keyword evidence="3" id="KW-1185">Reference proteome</keyword>